<proteinExistence type="predicted"/>
<dbReference type="EMBL" id="AP015032">
    <property type="protein sequence ID" value="BAW27498.1"/>
    <property type="molecule type" value="Genomic_DNA"/>
</dbReference>
<protein>
    <submittedName>
        <fullName evidence="1">Molybdopterin biosynthesis enzyme</fullName>
    </submittedName>
</protein>
<gene>
    <name evidence="1" type="ORF">KF715C_pC650</name>
</gene>
<accession>A0A1L7NPV1</accession>
<geneLocation type="plasmid" evidence="2">
    <name>pkf715c dna</name>
</geneLocation>
<dbReference type="RefSeq" id="WP_096427214.1">
    <property type="nucleotide sequence ID" value="NZ_AP015032.1"/>
</dbReference>
<evidence type="ECO:0000313" key="1">
    <source>
        <dbReference type="EMBL" id="BAW27498.1"/>
    </source>
</evidence>
<sequence length="130" mass="14140">MSLPGTQKPAWYEHNLHNDFGQVVNTIIADHDGPVFGKPGVDHSEDFKVVTLPLYGAAVVEQLVAANTEYARRHLEQLGEVERLRAKLIKINALIFAAGAPLGGDAYFEIRELCAEELRKASGSSLSPGD</sequence>
<dbReference type="AlphaFoldDB" id="A0A1L7NPV1"/>
<evidence type="ECO:0000313" key="2">
    <source>
        <dbReference type="Proteomes" id="UP000218731"/>
    </source>
</evidence>
<dbReference type="Proteomes" id="UP000218731">
    <property type="component" value="Plasmid pKF715C"/>
</dbReference>
<keyword evidence="1" id="KW-0614">Plasmid</keyword>
<name>A0A1L7NPV1_PSEPU</name>
<organism evidence="1 2">
    <name type="scientific">Pseudomonas putida</name>
    <name type="common">Arthrobacter siderocapsulatus</name>
    <dbReference type="NCBI Taxonomy" id="303"/>
    <lineage>
        <taxon>Bacteria</taxon>
        <taxon>Pseudomonadati</taxon>
        <taxon>Pseudomonadota</taxon>
        <taxon>Gammaproteobacteria</taxon>
        <taxon>Pseudomonadales</taxon>
        <taxon>Pseudomonadaceae</taxon>
        <taxon>Pseudomonas</taxon>
    </lineage>
</organism>
<reference evidence="1 2" key="1">
    <citation type="submission" date="2015-11" db="EMBL/GenBank/DDBJ databases">
        <title>Complete genome sequencing of a biphenyl-degrading bacterium, Pseudomonas putida KF715 (=NBRC110667).</title>
        <authorList>
            <person name="Suenaga H."/>
            <person name="Fujihara N."/>
            <person name="Watanabe T."/>
            <person name="Hirose J."/>
            <person name="Kimura N."/>
            <person name="Yamazoe A."/>
            <person name="Hosoyama A."/>
            <person name="Shimodaira J."/>
            <person name="Furukawa K."/>
        </authorList>
    </citation>
    <scope>NUCLEOTIDE SEQUENCE [LARGE SCALE GENOMIC DNA]</scope>
    <source>
        <strain evidence="1 2">KF715</strain>
        <plasmid evidence="2">Plasmid pkf715c dna</plasmid>
    </source>
</reference>